<keyword evidence="7" id="KW-1185">Reference proteome</keyword>
<proteinExistence type="inferred from homology"/>
<evidence type="ECO:0000259" key="5">
    <source>
        <dbReference type="PROSITE" id="PS50102"/>
    </source>
</evidence>
<dbReference type="Gene3D" id="2.60.40.10">
    <property type="entry name" value="Immunoglobulins"/>
    <property type="match status" value="1"/>
</dbReference>
<dbReference type="AlphaFoldDB" id="A0AAD9ILV5"/>
<protein>
    <recommendedName>
        <fullName evidence="5">RRM domain-containing protein</fullName>
    </recommendedName>
</protein>
<accession>A0AAD9ILV5</accession>
<dbReference type="GO" id="GO:0003723">
    <property type="term" value="F:RNA binding"/>
    <property type="evidence" value="ECO:0007669"/>
    <property type="project" value="UniProtKB-UniRule"/>
</dbReference>
<sequence length="703" mass="74273">MLRQLRALSGPVRASTARRDSVASLEQCRVLSNAAATTKEQFVQAPIGSLEHRRQPELHPDVTSSLLRRVALKAFGYYSRDSTAMRGGTALWEAIEEQVDAPGFLVPDTFQQRHSLLCLHVWLVLQRLRGTGQEGKDVGQAMYDAFQDAVEMRARATGVKVRFSKYLKEYEQQFYGSSHAMDLALDGKADLAHTLLRNVYLLEHEKRDVAALLARYVKRDDTESKGTASSTAVLNFTYFDSARRDSAYSTAPRRKDLTAERVRTLDAGDKADALPTFAAVEPEQADLKSEDGFIPPLPPGDGPGQAIILHGDAAIASDDESSAYSTSSDEEEDESQLPPGPIEPGRCTATGQGYTGGPAGRPVKMVITAKDAKGRRIREGGASVVVTLDTTRGVLVASSEVEDHGDGTYTAVYECPSKGPYQPAAATGAAAPAPSTATTGAPAPLPSGPMSAAQIAGIAPSATGQPIQNLGAQAAGAGVPFPAIDLDQLGRTVLVGSGAPFASEEAVRRAVAECGPVVSVRIVGPRRDFCWVEFATAGAAAAAAALDDGGVLRVQPAAAARAGAEALASSLAATDPARALAMQQAQRFAALSAQQAALAESVLAARAMRAGATLPAKNAADVQKNAALAAAAALAKRLAGGAVKEEEGAARRSRELSKDRSRDRSRDRQRRRRSDSRSRSRDRKASPRPAKDELDELFDELEG</sequence>
<evidence type="ECO:0000256" key="4">
    <source>
        <dbReference type="SAM" id="MobiDB-lite"/>
    </source>
</evidence>
<dbReference type="Proteomes" id="UP001255856">
    <property type="component" value="Unassembled WGS sequence"/>
</dbReference>
<dbReference type="InterPro" id="IPR017868">
    <property type="entry name" value="Filamin/ABP280_repeat-like"/>
</dbReference>
<feature type="compositionally biased region" description="Basic and acidic residues" evidence="4">
    <location>
        <begin position="643"/>
        <end position="666"/>
    </location>
</feature>
<dbReference type="InterPro" id="IPR007129">
    <property type="entry name" value="Ubiqinol_cyt_c_chaperone_CPB3"/>
</dbReference>
<comment type="similarity">
    <text evidence="1">Belongs to the CBP3 family.</text>
</comment>
<gene>
    <name evidence="6" type="ORF">QBZ16_003447</name>
</gene>
<evidence type="ECO:0000313" key="6">
    <source>
        <dbReference type="EMBL" id="KAK2078607.1"/>
    </source>
</evidence>
<dbReference type="Pfam" id="PF03981">
    <property type="entry name" value="Ubiq_cyt_C_chap"/>
    <property type="match status" value="1"/>
</dbReference>
<feature type="domain" description="RRM" evidence="5">
    <location>
        <begin position="491"/>
        <end position="559"/>
    </location>
</feature>
<dbReference type="SUPFAM" id="SSF81296">
    <property type="entry name" value="E set domains"/>
    <property type="match status" value="1"/>
</dbReference>
<dbReference type="PANTHER" id="PTHR12184">
    <property type="entry name" value="UBIQUINOL-CYTOCHROME C REDUCTASE COMPLEX ASSEMBLY FACTOR 1 FAMILY MEMBER"/>
    <property type="match status" value="1"/>
</dbReference>
<evidence type="ECO:0000313" key="7">
    <source>
        <dbReference type="Proteomes" id="UP001255856"/>
    </source>
</evidence>
<dbReference type="GO" id="GO:0005739">
    <property type="term" value="C:mitochondrion"/>
    <property type="evidence" value="ECO:0007669"/>
    <property type="project" value="TreeGrafter"/>
</dbReference>
<dbReference type="InterPro" id="IPR014756">
    <property type="entry name" value="Ig_E-set"/>
</dbReference>
<dbReference type="SUPFAM" id="SSF54928">
    <property type="entry name" value="RNA-binding domain, RBD"/>
    <property type="match status" value="1"/>
</dbReference>
<feature type="compositionally biased region" description="Low complexity" evidence="4">
    <location>
        <begin position="318"/>
        <end position="327"/>
    </location>
</feature>
<feature type="compositionally biased region" description="Basic and acidic residues" evidence="4">
    <location>
        <begin position="675"/>
        <end position="692"/>
    </location>
</feature>
<dbReference type="PANTHER" id="PTHR12184:SF1">
    <property type="entry name" value="UBIQUINOL-CYTOCHROME-C REDUCTASE COMPLEX ASSEMBLY FACTOR 1"/>
    <property type="match status" value="1"/>
</dbReference>
<dbReference type="SMART" id="SM00557">
    <property type="entry name" value="IG_FLMN"/>
    <property type="match status" value="1"/>
</dbReference>
<name>A0AAD9ILV5_PROWI</name>
<dbReference type="InterPro" id="IPR021150">
    <property type="entry name" value="Ubiq_cyt_c_chap"/>
</dbReference>
<dbReference type="InterPro" id="IPR000504">
    <property type="entry name" value="RRM_dom"/>
</dbReference>
<evidence type="ECO:0000256" key="1">
    <source>
        <dbReference type="ARBA" id="ARBA00006407"/>
    </source>
</evidence>
<dbReference type="PROSITE" id="PS50102">
    <property type="entry name" value="RRM"/>
    <property type="match status" value="1"/>
</dbReference>
<dbReference type="Pfam" id="PF00630">
    <property type="entry name" value="Filamin"/>
    <property type="match status" value="1"/>
</dbReference>
<dbReference type="InterPro" id="IPR001298">
    <property type="entry name" value="Filamin/ABP280_rpt"/>
</dbReference>
<dbReference type="GO" id="GO:0034551">
    <property type="term" value="P:mitochondrial respiratory chain complex III assembly"/>
    <property type="evidence" value="ECO:0007669"/>
    <property type="project" value="TreeGrafter"/>
</dbReference>
<dbReference type="PROSITE" id="PS50194">
    <property type="entry name" value="FILAMIN_REPEAT"/>
    <property type="match status" value="1"/>
</dbReference>
<dbReference type="InterPro" id="IPR012677">
    <property type="entry name" value="Nucleotide-bd_a/b_plait_sf"/>
</dbReference>
<feature type="compositionally biased region" description="Acidic residues" evidence="4">
    <location>
        <begin position="693"/>
        <end position="703"/>
    </location>
</feature>
<organism evidence="6 7">
    <name type="scientific">Prototheca wickerhamii</name>
    <dbReference type="NCBI Taxonomy" id="3111"/>
    <lineage>
        <taxon>Eukaryota</taxon>
        <taxon>Viridiplantae</taxon>
        <taxon>Chlorophyta</taxon>
        <taxon>core chlorophytes</taxon>
        <taxon>Trebouxiophyceae</taxon>
        <taxon>Chlorellales</taxon>
        <taxon>Chlorellaceae</taxon>
        <taxon>Prototheca</taxon>
    </lineage>
</organism>
<feature type="compositionally biased region" description="Low complexity" evidence="4">
    <location>
        <begin position="423"/>
        <end position="441"/>
    </location>
</feature>
<evidence type="ECO:0000256" key="2">
    <source>
        <dbReference type="PROSITE-ProRule" id="PRU00087"/>
    </source>
</evidence>
<feature type="region of interest" description="Disordered" evidence="4">
    <location>
        <begin position="642"/>
        <end position="703"/>
    </location>
</feature>
<feature type="repeat" description="Filamin" evidence="2">
    <location>
        <begin position="339"/>
        <end position="421"/>
    </location>
</feature>
<feature type="region of interest" description="Disordered" evidence="4">
    <location>
        <begin position="282"/>
        <end position="305"/>
    </location>
</feature>
<comment type="caution">
    <text evidence="6">The sequence shown here is derived from an EMBL/GenBank/DDBJ whole genome shotgun (WGS) entry which is preliminary data.</text>
</comment>
<feature type="region of interest" description="Disordered" evidence="4">
    <location>
        <begin position="422"/>
        <end position="441"/>
    </location>
</feature>
<dbReference type="Gene3D" id="3.30.70.330">
    <property type="match status" value="1"/>
</dbReference>
<dbReference type="InterPro" id="IPR013783">
    <property type="entry name" value="Ig-like_fold"/>
</dbReference>
<reference evidence="6" key="1">
    <citation type="submission" date="2021-01" db="EMBL/GenBank/DDBJ databases">
        <authorList>
            <person name="Eckstrom K.M.E."/>
        </authorList>
    </citation>
    <scope>NUCLEOTIDE SEQUENCE</scope>
    <source>
        <strain evidence="6">UVCC 0001</strain>
    </source>
</reference>
<feature type="region of interest" description="Disordered" evidence="4">
    <location>
        <begin position="318"/>
        <end position="362"/>
    </location>
</feature>
<evidence type="ECO:0000256" key="3">
    <source>
        <dbReference type="PROSITE-ProRule" id="PRU00176"/>
    </source>
</evidence>
<dbReference type="EMBL" id="JASFZW010000004">
    <property type="protein sequence ID" value="KAK2078607.1"/>
    <property type="molecule type" value="Genomic_DNA"/>
</dbReference>
<dbReference type="CDD" id="cd00590">
    <property type="entry name" value="RRM_SF"/>
    <property type="match status" value="1"/>
</dbReference>
<dbReference type="SMART" id="SM00360">
    <property type="entry name" value="RRM"/>
    <property type="match status" value="1"/>
</dbReference>
<dbReference type="InterPro" id="IPR035979">
    <property type="entry name" value="RBD_domain_sf"/>
</dbReference>
<keyword evidence="3" id="KW-0694">RNA-binding</keyword>